<dbReference type="EMBL" id="JXTB01000129">
    <property type="protein sequence ID" value="PON60570.1"/>
    <property type="molecule type" value="Genomic_DNA"/>
</dbReference>
<organism evidence="1 2">
    <name type="scientific">Parasponia andersonii</name>
    <name type="common">Sponia andersonii</name>
    <dbReference type="NCBI Taxonomy" id="3476"/>
    <lineage>
        <taxon>Eukaryota</taxon>
        <taxon>Viridiplantae</taxon>
        <taxon>Streptophyta</taxon>
        <taxon>Embryophyta</taxon>
        <taxon>Tracheophyta</taxon>
        <taxon>Spermatophyta</taxon>
        <taxon>Magnoliopsida</taxon>
        <taxon>eudicotyledons</taxon>
        <taxon>Gunneridae</taxon>
        <taxon>Pentapetalae</taxon>
        <taxon>rosids</taxon>
        <taxon>fabids</taxon>
        <taxon>Rosales</taxon>
        <taxon>Cannabaceae</taxon>
        <taxon>Parasponia</taxon>
    </lineage>
</organism>
<proteinExistence type="predicted"/>
<name>A0A2P5CHN8_PARAD</name>
<gene>
    <name evidence="1" type="ORF">PanWU01x14_151820</name>
</gene>
<accession>A0A2P5CHN8</accession>
<comment type="caution">
    <text evidence="1">The sequence shown here is derived from an EMBL/GenBank/DDBJ whole genome shotgun (WGS) entry which is preliminary data.</text>
</comment>
<evidence type="ECO:0000313" key="1">
    <source>
        <dbReference type="EMBL" id="PON60570.1"/>
    </source>
</evidence>
<evidence type="ECO:0000313" key="2">
    <source>
        <dbReference type="Proteomes" id="UP000237105"/>
    </source>
</evidence>
<sequence length="69" mass="8215">MKRGRRTKELGGLIREYVQLSERGTPRDFDNWQSQTLWECLDLTWELSLFVCDLPFSSYDSRVTTPWLS</sequence>
<keyword evidence="2" id="KW-1185">Reference proteome</keyword>
<protein>
    <submittedName>
        <fullName evidence="1">Uncharacterized protein</fullName>
    </submittedName>
</protein>
<dbReference type="Proteomes" id="UP000237105">
    <property type="component" value="Unassembled WGS sequence"/>
</dbReference>
<dbReference type="AlphaFoldDB" id="A0A2P5CHN8"/>
<reference evidence="2" key="1">
    <citation type="submission" date="2016-06" db="EMBL/GenBank/DDBJ databases">
        <title>Parallel loss of symbiosis genes in relatives of nitrogen-fixing non-legume Parasponia.</title>
        <authorList>
            <person name="Van Velzen R."/>
            <person name="Holmer R."/>
            <person name="Bu F."/>
            <person name="Rutten L."/>
            <person name="Van Zeijl A."/>
            <person name="Liu W."/>
            <person name="Santuari L."/>
            <person name="Cao Q."/>
            <person name="Sharma T."/>
            <person name="Shen D."/>
            <person name="Roswanjaya Y."/>
            <person name="Wardhani T."/>
            <person name="Kalhor M.S."/>
            <person name="Jansen J."/>
            <person name="Van den Hoogen J."/>
            <person name="Gungor B."/>
            <person name="Hartog M."/>
            <person name="Hontelez J."/>
            <person name="Verver J."/>
            <person name="Yang W.-C."/>
            <person name="Schijlen E."/>
            <person name="Repin R."/>
            <person name="Schilthuizen M."/>
            <person name="Schranz E."/>
            <person name="Heidstra R."/>
            <person name="Miyata K."/>
            <person name="Fedorova E."/>
            <person name="Kohlen W."/>
            <person name="Bisseling T."/>
            <person name="Smit S."/>
            <person name="Geurts R."/>
        </authorList>
    </citation>
    <scope>NUCLEOTIDE SEQUENCE [LARGE SCALE GENOMIC DNA]</scope>
    <source>
        <strain evidence="2">cv. WU1-14</strain>
    </source>
</reference>